<evidence type="ECO:0000313" key="5">
    <source>
        <dbReference type="Proteomes" id="UP000754710"/>
    </source>
</evidence>
<dbReference type="EMBL" id="JAIEZQ010000001">
    <property type="protein sequence ID" value="MBY9074258.1"/>
    <property type="molecule type" value="Genomic_DNA"/>
</dbReference>
<feature type="compositionally biased region" description="Polar residues" evidence="1">
    <location>
        <begin position="36"/>
        <end position="48"/>
    </location>
</feature>
<feature type="region of interest" description="Disordered" evidence="1">
    <location>
        <begin position="102"/>
        <end position="139"/>
    </location>
</feature>
<proteinExistence type="predicted"/>
<dbReference type="Pfam" id="PF09851">
    <property type="entry name" value="SHOCT"/>
    <property type="match status" value="1"/>
</dbReference>
<dbReference type="Proteomes" id="UP000754710">
    <property type="component" value="Unassembled WGS sequence"/>
</dbReference>
<feature type="domain" description="SHOCT" evidence="3">
    <location>
        <begin position="5"/>
        <end position="32"/>
    </location>
</feature>
<evidence type="ECO:0000256" key="1">
    <source>
        <dbReference type="SAM" id="MobiDB-lite"/>
    </source>
</evidence>
<feature type="transmembrane region" description="Helical" evidence="2">
    <location>
        <begin position="83"/>
        <end position="104"/>
    </location>
</feature>
<feature type="region of interest" description="Disordered" evidence="1">
    <location>
        <begin position="35"/>
        <end position="61"/>
    </location>
</feature>
<keyword evidence="5" id="KW-1185">Reference proteome</keyword>
<protein>
    <submittedName>
        <fullName evidence="4">SHOCT domain-containing protein</fullName>
    </submittedName>
</protein>
<dbReference type="RefSeq" id="WP_221023960.1">
    <property type="nucleotide sequence ID" value="NZ_JAIEZQ010000001.1"/>
</dbReference>
<comment type="caution">
    <text evidence="4">The sequence shown here is derived from an EMBL/GenBank/DDBJ whole genome shotgun (WGS) entry which is preliminary data.</text>
</comment>
<keyword evidence="2" id="KW-0812">Transmembrane</keyword>
<evidence type="ECO:0000256" key="2">
    <source>
        <dbReference type="SAM" id="Phobius"/>
    </source>
</evidence>
<dbReference type="InterPro" id="IPR018649">
    <property type="entry name" value="SHOCT"/>
</dbReference>
<keyword evidence="2" id="KW-1133">Transmembrane helix</keyword>
<reference evidence="4 5" key="1">
    <citation type="submission" date="2021-08" db="EMBL/GenBank/DDBJ databases">
        <title>Nocardioides bacterium WL0053 sp. nov., isolated from the sediment.</title>
        <authorList>
            <person name="Wang L."/>
            <person name="Zhang D."/>
            <person name="Zhang A."/>
        </authorList>
    </citation>
    <scope>NUCLEOTIDE SEQUENCE [LARGE SCALE GENOMIC DNA]</scope>
    <source>
        <strain evidence="4 5">WL0053</strain>
    </source>
</reference>
<keyword evidence="2" id="KW-0472">Membrane</keyword>
<sequence>MSAPDELRRVSELHAAGHLTDDEFSAAKAQILRGTATPTRPQQASTDSLGDHTVPAPEQARDTGTDWVRGWLGRLSGNARMGLAAAAVLVVIAVTSFTIAGAGVSDDPTGTQARPAPPATDTGDIGEDSYEGGSAEGYDYGTDAEAEEEITPMYAGDLTITESGYTRMIDGAVASWGVIVDNPTPHFPNATVTVELLDADGAIEDSFTVDVTLEPYTQTPVGGYVPLNEYSTEDLAFSVDFDTYNEEDGEFFYSTSYSVTGDIIGRVLNAEIAVTAQSSEGVGDFCPIYLVFRDDKETIVGGAVIEDHPNVPAGTPKTFKKFLTDDLFIPQSAASFTGYPDHSACW</sequence>
<evidence type="ECO:0000313" key="4">
    <source>
        <dbReference type="EMBL" id="MBY9074258.1"/>
    </source>
</evidence>
<organism evidence="4 5">
    <name type="scientific">Nocardioides jiangsuensis</name>
    <dbReference type="NCBI Taxonomy" id="2866161"/>
    <lineage>
        <taxon>Bacteria</taxon>
        <taxon>Bacillati</taxon>
        <taxon>Actinomycetota</taxon>
        <taxon>Actinomycetes</taxon>
        <taxon>Propionibacteriales</taxon>
        <taxon>Nocardioidaceae</taxon>
        <taxon>Nocardioides</taxon>
    </lineage>
</organism>
<name>A0ABS7RJL4_9ACTN</name>
<evidence type="ECO:0000259" key="3">
    <source>
        <dbReference type="Pfam" id="PF09851"/>
    </source>
</evidence>
<accession>A0ABS7RJL4</accession>
<gene>
    <name evidence="4" type="ORF">K1X13_05420</name>
</gene>